<evidence type="ECO:0000313" key="2">
    <source>
        <dbReference type="Proteomes" id="UP001595476"/>
    </source>
</evidence>
<evidence type="ECO:0000313" key="1">
    <source>
        <dbReference type="EMBL" id="MFC3151296.1"/>
    </source>
</evidence>
<gene>
    <name evidence="1" type="ORF">ACFOEK_09690</name>
</gene>
<name>A0ABV7HF61_9GAMM</name>
<dbReference type="EMBL" id="JBHRSZ010000004">
    <property type="protein sequence ID" value="MFC3151296.1"/>
    <property type="molecule type" value="Genomic_DNA"/>
</dbReference>
<keyword evidence="2" id="KW-1185">Reference proteome</keyword>
<comment type="caution">
    <text evidence="1">The sequence shown here is derived from an EMBL/GenBank/DDBJ whole genome shotgun (WGS) entry which is preliminary data.</text>
</comment>
<protein>
    <submittedName>
        <fullName evidence="1">Uncharacterized protein</fullName>
    </submittedName>
</protein>
<sequence length="99" mass="11571">MSVDDQLTYTIHFAPTQQEKLNTQLIFVMSDAFNRSIGELQKAKAIDRTELNKEYKGVGSRYYEIVTKEMESCVEQWFALIDKYNRGENLELDKIQTVI</sequence>
<accession>A0ABV7HF61</accession>
<organism evidence="1 2">
    <name type="scientific">Litoribrevibacter euphylliae</name>
    <dbReference type="NCBI Taxonomy" id="1834034"/>
    <lineage>
        <taxon>Bacteria</taxon>
        <taxon>Pseudomonadati</taxon>
        <taxon>Pseudomonadota</taxon>
        <taxon>Gammaproteobacteria</taxon>
        <taxon>Oceanospirillales</taxon>
        <taxon>Oceanospirillaceae</taxon>
        <taxon>Litoribrevibacter</taxon>
    </lineage>
</organism>
<dbReference type="RefSeq" id="WP_386719796.1">
    <property type="nucleotide sequence ID" value="NZ_JBHRSZ010000004.1"/>
</dbReference>
<proteinExistence type="predicted"/>
<dbReference type="Proteomes" id="UP001595476">
    <property type="component" value="Unassembled WGS sequence"/>
</dbReference>
<reference evidence="2" key="1">
    <citation type="journal article" date="2019" name="Int. J. Syst. Evol. Microbiol.">
        <title>The Global Catalogue of Microorganisms (GCM) 10K type strain sequencing project: providing services to taxonomists for standard genome sequencing and annotation.</title>
        <authorList>
            <consortium name="The Broad Institute Genomics Platform"/>
            <consortium name="The Broad Institute Genome Sequencing Center for Infectious Disease"/>
            <person name="Wu L."/>
            <person name="Ma J."/>
        </authorList>
    </citation>
    <scope>NUCLEOTIDE SEQUENCE [LARGE SCALE GENOMIC DNA]</scope>
    <source>
        <strain evidence="2">KCTC 52438</strain>
    </source>
</reference>